<organism evidence="1 2">
    <name type="scientific">Hypoxylon rubiginosum</name>
    <dbReference type="NCBI Taxonomy" id="110542"/>
    <lineage>
        <taxon>Eukaryota</taxon>
        <taxon>Fungi</taxon>
        <taxon>Dikarya</taxon>
        <taxon>Ascomycota</taxon>
        <taxon>Pezizomycotina</taxon>
        <taxon>Sordariomycetes</taxon>
        <taxon>Xylariomycetidae</taxon>
        <taxon>Xylariales</taxon>
        <taxon>Hypoxylaceae</taxon>
        <taxon>Hypoxylon</taxon>
    </lineage>
</organism>
<proteinExistence type="predicted"/>
<name>A0ACC0DGS2_9PEZI</name>
<comment type="caution">
    <text evidence="1">The sequence shown here is derived from an EMBL/GenBank/DDBJ whole genome shotgun (WGS) entry which is preliminary data.</text>
</comment>
<evidence type="ECO:0000313" key="2">
    <source>
        <dbReference type="Proteomes" id="UP001497680"/>
    </source>
</evidence>
<dbReference type="Proteomes" id="UP001497680">
    <property type="component" value="Unassembled WGS sequence"/>
</dbReference>
<keyword evidence="2" id="KW-1185">Reference proteome</keyword>
<accession>A0ACC0DGS2</accession>
<protein>
    <submittedName>
        <fullName evidence="1">Uncharacterized protein</fullName>
    </submittedName>
</protein>
<gene>
    <name evidence="1" type="ORF">F4821DRAFT_254928</name>
</gene>
<evidence type="ECO:0000313" key="1">
    <source>
        <dbReference type="EMBL" id="KAI6091611.1"/>
    </source>
</evidence>
<reference evidence="1 2" key="1">
    <citation type="journal article" date="2022" name="New Phytol.">
        <title>Ecological generalism drives hyperdiversity of secondary metabolite gene clusters in xylarialean endophytes.</title>
        <authorList>
            <person name="Franco M.E.E."/>
            <person name="Wisecaver J.H."/>
            <person name="Arnold A.E."/>
            <person name="Ju Y.M."/>
            <person name="Slot J.C."/>
            <person name="Ahrendt S."/>
            <person name="Moore L.P."/>
            <person name="Eastman K.E."/>
            <person name="Scott K."/>
            <person name="Konkel Z."/>
            <person name="Mondo S.J."/>
            <person name="Kuo A."/>
            <person name="Hayes R.D."/>
            <person name="Haridas S."/>
            <person name="Andreopoulos B."/>
            <person name="Riley R."/>
            <person name="LaButti K."/>
            <person name="Pangilinan J."/>
            <person name="Lipzen A."/>
            <person name="Amirebrahimi M."/>
            <person name="Yan J."/>
            <person name="Adam C."/>
            <person name="Keymanesh K."/>
            <person name="Ng V."/>
            <person name="Louie K."/>
            <person name="Northen T."/>
            <person name="Drula E."/>
            <person name="Henrissat B."/>
            <person name="Hsieh H.M."/>
            <person name="Youens-Clark K."/>
            <person name="Lutzoni F."/>
            <person name="Miadlikowska J."/>
            <person name="Eastwood D.C."/>
            <person name="Hamelin R.C."/>
            <person name="Grigoriev I.V."/>
            <person name="U'Ren J.M."/>
        </authorList>
    </citation>
    <scope>NUCLEOTIDE SEQUENCE [LARGE SCALE GENOMIC DNA]</scope>
    <source>
        <strain evidence="1 2">ER1909</strain>
    </source>
</reference>
<sequence>MEFPQGYVLESATSEDIPTLTDFLVKSKRHLVFNRFLYKNWPNEEQLYANCKATVSNGIYYPEMNSLKVVNTTTNKTVAYLLVARVVKPEYLTPADARNEKRRERRDAQERNKRAGVINFAVVDTMLEAIRRLGNPEGDHLEIKHIYVEPSSRKLGIGTALLRECLDRAVWEGLRLTVNAEPNHHEWFLRRGFIDVVVSDVDLRQFAPEHSGYGQFRISKMILPRNGLQ</sequence>
<dbReference type="EMBL" id="MU394286">
    <property type="protein sequence ID" value="KAI6091611.1"/>
    <property type="molecule type" value="Genomic_DNA"/>
</dbReference>